<reference evidence="1 2" key="1">
    <citation type="journal article" date="2010" name="Nature">
        <title>Genome sequence of the palaeopolyploid soybean.</title>
        <authorList>
            <person name="Schmutz J."/>
            <person name="Cannon S.B."/>
            <person name="Schlueter J."/>
            <person name="Ma J."/>
            <person name="Mitros T."/>
            <person name="Nelson W."/>
            <person name="Hyten D.L."/>
            <person name="Song Q."/>
            <person name="Thelen J.J."/>
            <person name="Cheng J."/>
            <person name="Xu D."/>
            <person name="Hellsten U."/>
            <person name="May G.D."/>
            <person name="Yu Y."/>
            <person name="Sakurai T."/>
            <person name="Umezawa T."/>
            <person name="Bhattacharyya M.K."/>
            <person name="Sandhu D."/>
            <person name="Valliyodan B."/>
            <person name="Lindquist E."/>
            <person name="Peto M."/>
            <person name="Grant D."/>
            <person name="Shu S."/>
            <person name="Goodstein D."/>
            <person name="Barry K."/>
            <person name="Futrell-Griggs M."/>
            <person name="Abernathy B."/>
            <person name="Du J."/>
            <person name="Tian Z."/>
            <person name="Zhu L."/>
            <person name="Gill N."/>
            <person name="Joshi T."/>
            <person name="Libault M."/>
            <person name="Sethuraman A."/>
            <person name="Zhang X.-C."/>
            <person name="Shinozaki K."/>
            <person name="Nguyen H.T."/>
            <person name="Wing R.A."/>
            <person name="Cregan P."/>
            <person name="Specht J."/>
            <person name="Grimwood J."/>
            <person name="Rokhsar D."/>
            <person name="Stacey G."/>
            <person name="Shoemaker R.C."/>
            <person name="Jackson S.A."/>
        </authorList>
    </citation>
    <scope>NUCLEOTIDE SEQUENCE</scope>
    <source>
        <strain evidence="2">cv. Williams 82</strain>
        <tissue evidence="1">Callus</tissue>
    </source>
</reference>
<dbReference type="OMA" id="MEMYIES"/>
<dbReference type="EMBL" id="CM000835">
    <property type="protein sequence ID" value="KRH71745.1"/>
    <property type="molecule type" value="Genomic_DNA"/>
</dbReference>
<gene>
    <name evidence="1" type="ORF">GLYMA_02G166200</name>
</gene>
<evidence type="ECO:0000313" key="2">
    <source>
        <dbReference type="EnsemblPlants" id="KRH71745"/>
    </source>
</evidence>
<dbReference type="InParanoid" id="A0A0R0KXW3"/>
<evidence type="ECO:0008006" key="4">
    <source>
        <dbReference type="Google" id="ProtNLM"/>
    </source>
</evidence>
<evidence type="ECO:0000313" key="1">
    <source>
        <dbReference type="EMBL" id="KRH71745.1"/>
    </source>
</evidence>
<protein>
    <recommendedName>
        <fullName evidence="4">UBN2 domain-containing protein</fullName>
    </recommendedName>
</protein>
<dbReference type="EnsemblPlants" id="KRH71745">
    <property type="protein sequence ID" value="KRH71745"/>
    <property type="gene ID" value="GLYMA_02G166200"/>
</dbReference>
<reference evidence="1" key="3">
    <citation type="submission" date="2018-07" db="EMBL/GenBank/DDBJ databases">
        <title>WGS assembly of Glycine max.</title>
        <authorList>
            <person name="Schmutz J."/>
            <person name="Cannon S."/>
            <person name="Schlueter J."/>
            <person name="Ma J."/>
            <person name="Mitros T."/>
            <person name="Nelson W."/>
            <person name="Hyten D."/>
            <person name="Song Q."/>
            <person name="Thelen J."/>
            <person name="Cheng J."/>
            <person name="Xu D."/>
            <person name="Hellsten U."/>
            <person name="May G."/>
            <person name="Yu Y."/>
            <person name="Sakurai T."/>
            <person name="Umezawa T."/>
            <person name="Bhattacharyya M."/>
            <person name="Sandhu D."/>
            <person name="Valliyodan B."/>
            <person name="Lindquist E."/>
            <person name="Peto M."/>
            <person name="Grant D."/>
            <person name="Shu S."/>
            <person name="Goodstein D."/>
            <person name="Barry K."/>
            <person name="Futrell-Griggs M."/>
            <person name="Abernathy B."/>
            <person name="Du J."/>
            <person name="Tian Z."/>
            <person name="Zhu L."/>
            <person name="Gill N."/>
            <person name="Joshi T."/>
            <person name="Libault M."/>
            <person name="Sethuraman A."/>
            <person name="Zhang X."/>
            <person name="Shinozaki K."/>
            <person name="Nguyen H."/>
            <person name="Wing R."/>
            <person name="Cregan P."/>
            <person name="Specht J."/>
            <person name="Grimwood J."/>
            <person name="Rokhsar D."/>
            <person name="Stacey G."/>
            <person name="Shoemaker R."/>
            <person name="Jackson S."/>
        </authorList>
    </citation>
    <scope>NUCLEOTIDE SEQUENCE</scope>
    <source>
        <tissue evidence="1">Callus</tissue>
    </source>
</reference>
<name>A0A0R0KXW3_SOYBN</name>
<sequence>MEMYIESIQYRIWLIITNGDIPIPIPEAKRTNVGLTIMKINTKTRYTLTCILSKNNINYEGMEDVRLKKAITLTSHYESFSTKEGESMEDMFERLQVLLNNLEALGLTYTKAQINLKVVNNFPKVWEPKKIAIQEARDFKNLAWDELLGILRVHEVHL</sequence>
<proteinExistence type="predicted"/>
<organism evidence="1">
    <name type="scientific">Glycine max</name>
    <name type="common">Soybean</name>
    <name type="synonym">Glycine hispida</name>
    <dbReference type="NCBI Taxonomy" id="3847"/>
    <lineage>
        <taxon>Eukaryota</taxon>
        <taxon>Viridiplantae</taxon>
        <taxon>Streptophyta</taxon>
        <taxon>Embryophyta</taxon>
        <taxon>Tracheophyta</taxon>
        <taxon>Spermatophyta</taxon>
        <taxon>Magnoliopsida</taxon>
        <taxon>eudicotyledons</taxon>
        <taxon>Gunneridae</taxon>
        <taxon>Pentapetalae</taxon>
        <taxon>rosids</taxon>
        <taxon>fabids</taxon>
        <taxon>Fabales</taxon>
        <taxon>Fabaceae</taxon>
        <taxon>Papilionoideae</taxon>
        <taxon>50 kb inversion clade</taxon>
        <taxon>NPAAA clade</taxon>
        <taxon>indigoferoid/millettioid clade</taxon>
        <taxon>Phaseoleae</taxon>
        <taxon>Glycine</taxon>
        <taxon>Glycine subgen. Soja</taxon>
    </lineage>
</organism>
<accession>A0A0R0KXW3</accession>
<evidence type="ECO:0000313" key="3">
    <source>
        <dbReference type="Proteomes" id="UP000008827"/>
    </source>
</evidence>
<dbReference type="Pfam" id="PF14223">
    <property type="entry name" value="Retrotran_gag_2"/>
    <property type="match status" value="1"/>
</dbReference>
<dbReference type="Proteomes" id="UP000008827">
    <property type="component" value="Chromosome 2"/>
</dbReference>
<dbReference type="AlphaFoldDB" id="A0A0R0KXW3"/>
<reference evidence="2" key="2">
    <citation type="submission" date="2018-02" db="UniProtKB">
        <authorList>
            <consortium name="EnsemblPlants"/>
        </authorList>
    </citation>
    <scope>IDENTIFICATION</scope>
    <source>
        <strain evidence="2">Williams 82</strain>
    </source>
</reference>
<dbReference type="Gramene" id="KRH71745">
    <property type="protein sequence ID" value="KRH71745"/>
    <property type="gene ID" value="GLYMA_02G166200"/>
</dbReference>
<keyword evidence="3" id="KW-1185">Reference proteome</keyword>